<evidence type="ECO:0000256" key="1">
    <source>
        <dbReference type="ARBA" id="ARBA00004651"/>
    </source>
</evidence>
<comment type="similarity">
    <text evidence="2">Belongs to the binding-protein-dependent transport system permease family. FecCD subfamily.</text>
</comment>
<reference evidence="9 10" key="1">
    <citation type="submission" date="2019-05" db="EMBL/GenBank/DDBJ databases">
        <title>Genome sequence of Klebsiella sp strain TOUT106.</title>
        <authorList>
            <person name="Rahi P."/>
            <person name="Chaudhari D."/>
        </authorList>
    </citation>
    <scope>NUCLEOTIDE SEQUENCE [LARGE SCALE GENOMIC DNA]</scope>
    <source>
        <strain evidence="9 10">TOUT106</strain>
    </source>
</reference>
<dbReference type="PANTHER" id="PTHR30472:SF1">
    <property type="entry name" value="FE(3+) DICITRATE TRANSPORT SYSTEM PERMEASE PROTEIN FECC-RELATED"/>
    <property type="match status" value="1"/>
</dbReference>
<proteinExistence type="inferred from homology"/>
<dbReference type="SUPFAM" id="SSF81345">
    <property type="entry name" value="ABC transporter involved in vitamin B12 uptake, BtuC"/>
    <property type="match status" value="1"/>
</dbReference>
<dbReference type="AlphaFoldDB" id="A0A5R9LC21"/>
<accession>A0A5R9LC21</accession>
<evidence type="ECO:0000256" key="7">
    <source>
        <dbReference type="ARBA" id="ARBA00023136"/>
    </source>
</evidence>
<evidence type="ECO:0000256" key="4">
    <source>
        <dbReference type="ARBA" id="ARBA00022475"/>
    </source>
</evidence>
<keyword evidence="3" id="KW-0813">Transport</keyword>
<dbReference type="InterPro" id="IPR000522">
    <property type="entry name" value="ABC_transptr_permease_BtuC"/>
</dbReference>
<comment type="subcellular location">
    <subcellularLocation>
        <location evidence="1">Cell membrane</location>
        <topology evidence="1">Multi-pass membrane protein</topology>
    </subcellularLocation>
</comment>
<keyword evidence="10" id="KW-1185">Reference proteome</keyword>
<organism evidence="9 10">
    <name type="scientific">Klebsiella indica</name>
    <dbReference type="NCBI Taxonomy" id="2582917"/>
    <lineage>
        <taxon>Bacteria</taxon>
        <taxon>Pseudomonadati</taxon>
        <taxon>Pseudomonadota</taxon>
        <taxon>Gammaproteobacteria</taxon>
        <taxon>Enterobacterales</taxon>
        <taxon>Enterobacteriaceae</taxon>
        <taxon>Klebsiella/Raoultella group</taxon>
        <taxon>Klebsiella</taxon>
    </lineage>
</organism>
<comment type="caution">
    <text evidence="9">The sequence shown here is derived from an EMBL/GenBank/DDBJ whole genome shotgun (WGS) entry which is preliminary data.</text>
</comment>
<dbReference type="EMBL" id="VCHQ01000031">
    <property type="protein sequence ID" value="TLV08766.1"/>
    <property type="molecule type" value="Genomic_DNA"/>
</dbReference>
<evidence type="ECO:0000256" key="3">
    <source>
        <dbReference type="ARBA" id="ARBA00022448"/>
    </source>
</evidence>
<feature type="transmembrane region" description="Helical" evidence="8">
    <location>
        <begin position="121"/>
        <end position="140"/>
    </location>
</feature>
<dbReference type="GO" id="GO:0022857">
    <property type="term" value="F:transmembrane transporter activity"/>
    <property type="evidence" value="ECO:0007669"/>
    <property type="project" value="InterPro"/>
</dbReference>
<dbReference type="GO" id="GO:0033214">
    <property type="term" value="P:siderophore-iron import into cell"/>
    <property type="evidence" value="ECO:0007669"/>
    <property type="project" value="TreeGrafter"/>
</dbReference>
<dbReference type="Pfam" id="PF01032">
    <property type="entry name" value="FecCD"/>
    <property type="match status" value="1"/>
</dbReference>
<evidence type="ECO:0000313" key="10">
    <source>
        <dbReference type="Proteomes" id="UP000307430"/>
    </source>
</evidence>
<feature type="transmembrane region" description="Helical" evidence="8">
    <location>
        <begin position="12"/>
        <end position="32"/>
    </location>
</feature>
<keyword evidence="6 8" id="KW-1133">Transmembrane helix</keyword>
<dbReference type="GO" id="GO:0005886">
    <property type="term" value="C:plasma membrane"/>
    <property type="evidence" value="ECO:0007669"/>
    <property type="project" value="UniProtKB-SubCell"/>
</dbReference>
<evidence type="ECO:0000313" key="9">
    <source>
        <dbReference type="EMBL" id="TLV08766.1"/>
    </source>
</evidence>
<feature type="transmembrane region" description="Helical" evidence="8">
    <location>
        <begin position="197"/>
        <end position="219"/>
    </location>
</feature>
<keyword evidence="4" id="KW-1003">Cell membrane</keyword>
<feature type="transmembrane region" description="Helical" evidence="8">
    <location>
        <begin position="283"/>
        <end position="305"/>
    </location>
</feature>
<dbReference type="Proteomes" id="UP000307430">
    <property type="component" value="Unassembled WGS sequence"/>
</dbReference>
<sequence length="337" mass="34899">MFAQRPGRGMRSAGLGGGFLILLMLGFSSLWFGSRTIQPAVIWQALTQFDPQNSAHLLVWHLRLPRTLLAMVVGAALGGAGVIMQTLTRNPLADPGLLGVNAGATLAIVLSIAFLNVTSVSSYMVFGVAGAGVISILVFMMGGLNHANPIRIVLAGAALTIVLLSLTQLVILNSDADAFDRFRHWVTGALQGRGYDVLLPVSILACVGIILALAGGRMLDVAALGLDTGRALGINPHVLAGISAAIIVILAGAATATAGPIGFVGLTAPHFARAFVGSGHRLLLPWAMMFSAILVLSADILGRMIGHPGEIGVGIMAALIGGPFFVLLVKRWQGARV</sequence>
<evidence type="ECO:0000256" key="6">
    <source>
        <dbReference type="ARBA" id="ARBA00022989"/>
    </source>
</evidence>
<dbReference type="InterPro" id="IPR037294">
    <property type="entry name" value="ABC_BtuC-like"/>
</dbReference>
<dbReference type="CDD" id="cd06550">
    <property type="entry name" value="TM_ABC_iron-siderophores_like"/>
    <property type="match status" value="1"/>
</dbReference>
<name>A0A5R9LC21_9ENTR</name>
<gene>
    <name evidence="9" type="ORF">FE839_20980</name>
</gene>
<evidence type="ECO:0000256" key="5">
    <source>
        <dbReference type="ARBA" id="ARBA00022692"/>
    </source>
</evidence>
<feature type="transmembrane region" description="Helical" evidence="8">
    <location>
        <begin position="311"/>
        <end position="329"/>
    </location>
</feature>
<dbReference type="PANTHER" id="PTHR30472">
    <property type="entry name" value="FERRIC ENTEROBACTIN TRANSPORT SYSTEM PERMEASE PROTEIN"/>
    <property type="match status" value="1"/>
</dbReference>
<feature type="transmembrane region" description="Helical" evidence="8">
    <location>
        <begin position="96"/>
        <end position="115"/>
    </location>
</feature>
<evidence type="ECO:0000256" key="8">
    <source>
        <dbReference type="SAM" id="Phobius"/>
    </source>
</evidence>
<evidence type="ECO:0000256" key="2">
    <source>
        <dbReference type="ARBA" id="ARBA00007935"/>
    </source>
</evidence>
<feature type="transmembrane region" description="Helical" evidence="8">
    <location>
        <begin position="152"/>
        <end position="172"/>
    </location>
</feature>
<feature type="transmembrane region" description="Helical" evidence="8">
    <location>
        <begin position="231"/>
        <end position="251"/>
    </location>
</feature>
<keyword evidence="7 8" id="KW-0472">Membrane</keyword>
<keyword evidence="5 8" id="KW-0812">Transmembrane</keyword>
<dbReference type="FunFam" id="1.10.3470.10:FF:000001">
    <property type="entry name" value="Vitamin B12 ABC transporter permease BtuC"/>
    <property type="match status" value="1"/>
</dbReference>
<feature type="transmembrane region" description="Helical" evidence="8">
    <location>
        <begin position="67"/>
        <end position="84"/>
    </location>
</feature>
<protein>
    <submittedName>
        <fullName evidence="9">Iron ABC transporter permease</fullName>
    </submittedName>
</protein>
<feature type="transmembrane region" description="Helical" evidence="8">
    <location>
        <begin position="257"/>
        <end position="276"/>
    </location>
</feature>
<dbReference type="Gene3D" id="1.10.3470.10">
    <property type="entry name" value="ABC transporter involved in vitamin B12 uptake, BtuC"/>
    <property type="match status" value="1"/>
</dbReference>